<dbReference type="EMBL" id="CABVPL010000016">
    <property type="protein sequence ID" value="VWB58463.1"/>
    <property type="molecule type" value="Genomic_DNA"/>
</dbReference>
<reference evidence="2 3" key="1">
    <citation type="submission" date="2019-09" db="EMBL/GenBank/DDBJ databases">
        <authorList>
            <person name="Depoorter E."/>
        </authorList>
    </citation>
    <scope>NUCLEOTIDE SEQUENCE [LARGE SCALE GENOMIC DNA]</scope>
    <source>
        <strain evidence="2">LMG 24064</strain>
    </source>
</reference>
<dbReference type="AlphaFoldDB" id="A0A6P2KRI1"/>
<gene>
    <name evidence="2" type="ORF">BLA24064_02693</name>
</gene>
<evidence type="ECO:0000256" key="1">
    <source>
        <dbReference type="SAM" id="MobiDB-lite"/>
    </source>
</evidence>
<evidence type="ECO:0000313" key="3">
    <source>
        <dbReference type="Proteomes" id="UP000494222"/>
    </source>
</evidence>
<protein>
    <submittedName>
        <fullName evidence="2">Uncharacterized protein</fullName>
    </submittedName>
</protein>
<accession>A0A6P2KRI1</accession>
<proteinExistence type="predicted"/>
<sequence>MARTPANARAAPARALRSQAPEKSHRRLLKALTSRSWKSSPRAPGRTHRSVPNVLTDVSRRRSPSPPGKAHQRVPQRLTGSSREGSPVAPVSPHLAAPGKAHFPLPKNLTFASCPMPGRGMRRAAWPNIGRVPADAGSGPYMPYAPRGCHVAGVRPFLAGHCGSRRCVIVPCDFVCSPKRREAASSRGCVVARLRRREAASSRGCVGRNVSNNRDIAARSNVRANAATVAASS</sequence>
<feature type="region of interest" description="Disordered" evidence="1">
    <location>
        <begin position="1"/>
        <end position="102"/>
    </location>
</feature>
<evidence type="ECO:0000313" key="2">
    <source>
        <dbReference type="EMBL" id="VWB58463.1"/>
    </source>
</evidence>
<feature type="compositionally biased region" description="Low complexity" evidence="1">
    <location>
        <begin position="1"/>
        <end position="21"/>
    </location>
</feature>
<organism evidence="2 3">
    <name type="scientific">Burkholderia latens</name>
    <dbReference type="NCBI Taxonomy" id="488446"/>
    <lineage>
        <taxon>Bacteria</taxon>
        <taxon>Pseudomonadati</taxon>
        <taxon>Pseudomonadota</taxon>
        <taxon>Betaproteobacteria</taxon>
        <taxon>Burkholderiales</taxon>
        <taxon>Burkholderiaceae</taxon>
        <taxon>Burkholderia</taxon>
        <taxon>Burkholderia cepacia complex</taxon>
    </lineage>
</organism>
<name>A0A6P2KRI1_9BURK</name>
<dbReference type="Proteomes" id="UP000494222">
    <property type="component" value="Unassembled WGS sequence"/>
</dbReference>